<accession>T1K2J5</accession>
<dbReference type="Proteomes" id="UP000015104">
    <property type="component" value="Unassembled WGS sequence"/>
</dbReference>
<sequence length="34" mass="3827">MVTKSSSRSRTDPDASMVQLNPVYPQPFQYLIGI</sequence>
<evidence type="ECO:0000313" key="2">
    <source>
        <dbReference type="Proteomes" id="UP000015104"/>
    </source>
</evidence>
<protein>
    <submittedName>
        <fullName evidence="1">Uncharacterized protein</fullName>
    </submittedName>
</protein>
<name>T1K2J5_TETUR</name>
<organism evidence="1 2">
    <name type="scientific">Tetranychus urticae</name>
    <name type="common">Two-spotted spider mite</name>
    <dbReference type="NCBI Taxonomy" id="32264"/>
    <lineage>
        <taxon>Eukaryota</taxon>
        <taxon>Metazoa</taxon>
        <taxon>Ecdysozoa</taxon>
        <taxon>Arthropoda</taxon>
        <taxon>Chelicerata</taxon>
        <taxon>Arachnida</taxon>
        <taxon>Acari</taxon>
        <taxon>Acariformes</taxon>
        <taxon>Trombidiformes</taxon>
        <taxon>Prostigmata</taxon>
        <taxon>Eleutherengona</taxon>
        <taxon>Raphignathae</taxon>
        <taxon>Tetranychoidea</taxon>
        <taxon>Tetranychidae</taxon>
        <taxon>Tetranychus</taxon>
    </lineage>
</organism>
<reference evidence="2" key="1">
    <citation type="submission" date="2011-08" db="EMBL/GenBank/DDBJ databases">
        <authorList>
            <person name="Rombauts S."/>
        </authorList>
    </citation>
    <scope>NUCLEOTIDE SEQUENCE</scope>
    <source>
        <strain evidence="2">London</strain>
    </source>
</reference>
<keyword evidence="2" id="KW-1185">Reference proteome</keyword>
<dbReference type="AlphaFoldDB" id="T1K2J5"/>
<dbReference type="EnsemblMetazoa" id="tetur04g05270.1">
    <property type="protein sequence ID" value="tetur04g05270.1"/>
    <property type="gene ID" value="tetur04g05270"/>
</dbReference>
<dbReference type="EMBL" id="CAEY01001363">
    <property type="status" value="NOT_ANNOTATED_CDS"/>
    <property type="molecule type" value="Genomic_DNA"/>
</dbReference>
<evidence type="ECO:0000313" key="1">
    <source>
        <dbReference type="EnsemblMetazoa" id="tetur04g05270.1"/>
    </source>
</evidence>
<dbReference type="HOGENOM" id="CLU_3377643_0_0_1"/>
<reference evidence="1" key="2">
    <citation type="submission" date="2015-06" db="UniProtKB">
        <authorList>
            <consortium name="EnsemblMetazoa"/>
        </authorList>
    </citation>
    <scope>IDENTIFICATION</scope>
</reference>
<proteinExistence type="predicted"/>